<dbReference type="eggNOG" id="COG1975">
    <property type="taxonomic scope" value="Bacteria"/>
</dbReference>
<dbReference type="PANTHER" id="PTHR30388:SF6">
    <property type="entry name" value="XANTHINE DEHYDROGENASE SUBUNIT A-RELATED"/>
    <property type="match status" value="1"/>
</dbReference>
<dbReference type="AlphaFoldDB" id="A0A239U0B4"/>
<dbReference type="Pfam" id="PF02625">
    <property type="entry name" value="XdhC_CoxI"/>
    <property type="match status" value="1"/>
</dbReference>
<dbReference type="Gene3D" id="3.40.50.720">
    <property type="entry name" value="NAD(P)-binding Rossmann-like Domain"/>
    <property type="match status" value="1"/>
</dbReference>
<dbReference type="InterPro" id="IPR052698">
    <property type="entry name" value="MoCofactor_Util/Proc"/>
</dbReference>
<name>A0A239U0B4_9FIRM</name>
<feature type="domain" description="XdhC Rossmann" evidence="2">
    <location>
        <begin position="176"/>
        <end position="318"/>
    </location>
</feature>
<protein>
    <submittedName>
        <fullName evidence="3">Xanthine dehydrogenase accessory protein XdhC</fullName>
    </submittedName>
</protein>
<feature type="domain" description="XdhC- CoxI" evidence="1">
    <location>
        <begin position="17"/>
        <end position="80"/>
    </location>
</feature>
<sequence>MIRLKNFWQKIKAELLAEKDVVLALIVEKKGSAPRGVGAHMLILQDGTTVDTIGGGILEHLSVEKAKVNLVQKKSSIEDFSLNNKTAAQIGMVCGGQIKVLLQYLNKKDLPQIETAINLLENGQKFIVKIAWKNQMNEFDFTILAKEDKELKHKSSLEINADGGMYLEKFKQNPTVYLFGGGYVAQEVAKLLPDLEFDYVVIEERSEFANEKYFPKARDIIITQYEDFSSKVKIAKTDFAVAITSGHEKDTIVLEQLLKIKPAYIGAIGSRHKKAYVEKYLQQHGFDEAQIKSIVMPIGIDIKAETPAEIAISIVAQLIQKRAQ</sequence>
<evidence type="ECO:0000259" key="2">
    <source>
        <dbReference type="Pfam" id="PF13478"/>
    </source>
</evidence>
<keyword evidence="4" id="KW-1185">Reference proteome</keyword>
<accession>A0A239U0B4</accession>
<dbReference type="InterPro" id="IPR027051">
    <property type="entry name" value="XdhC_Rossmann_dom"/>
</dbReference>
<dbReference type="EMBL" id="LT906446">
    <property type="protein sequence ID" value="SNV02534.1"/>
    <property type="molecule type" value="Genomic_DNA"/>
</dbReference>
<dbReference type="GeneID" id="78507618"/>
<evidence type="ECO:0000259" key="1">
    <source>
        <dbReference type="Pfam" id="PF02625"/>
    </source>
</evidence>
<evidence type="ECO:0000313" key="4">
    <source>
        <dbReference type="Proteomes" id="UP000215383"/>
    </source>
</evidence>
<organism evidence="3 4">
    <name type="scientific">Megamonas hypermegale</name>
    <dbReference type="NCBI Taxonomy" id="158847"/>
    <lineage>
        <taxon>Bacteria</taxon>
        <taxon>Bacillati</taxon>
        <taxon>Bacillota</taxon>
        <taxon>Negativicutes</taxon>
        <taxon>Selenomonadales</taxon>
        <taxon>Selenomonadaceae</taxon>
        <taxon>Megamonas</taxon>
    </lineage>
</organism>
<dbReference type="Pfam" id="PF13478">
    <property type="entry name" value="XdhC_C"/>
    <property type="match status" value="1"/>
</dbReference>
<reference evidence="3 4" key="1">
    <citation type="submission" date="2017-06" db="EMBL/GenBank/DDBJ databases">
        <authorList>
            <consortium name="Pathogen Informatics"/>
        </authorList>
    </citation>
    <scope>NUCLEOTIDE SEQUENCE [LARGE SCALE GENOMIC DNA]</scope>
    <source>
        <strain evidence="3 4">NCTC10570</strain>
    </source>
</reference>
<dbReference type="Proteomes" id="UP000215383">
    <property type="component" value="Chromosome 1"/>
</dbReference>
<proteinExistence type="predicted"/>
<gene>
    <name evidence="3" type="ORF">SAMEA4364220_01623</name>
</gene>
<dbReference type="PANTHER" id="PTHR30388">
    <property type="entry name" value="ALDEHYDE OXIDOREDUCTASE MOLYBDENUM COFACTOR ASSEMBLY PROTEIN"/>
    <property type="match status" value="1"/>
</dbReference>
<dbReference type="RefSeq" id="WP_027890414.1">
    <property type="nucleotide sequence ID" value="NZ_LT906446.1"/>
</dbReference>
<dbReference type="InterPro" id="IPR003777">
    <property type="entry name" value="XdhC_CoxI"/>
</dbReference>
<evidence type="ECO:0000313" key="3">
    <source>
        <dbReference type="EMBL" id="SNV02534.1"/>
    </source>
</evidence>